<proteinExistence type="predicted"/>
<dbReference type="EMBL" id="AGNL01046039">
    <property type="protein sequence ID" value="EJK48294.1"/>
    <property type="molecule type" value="Genomic_DNA"/>
</dbReference>
<evidence type="ECO:0000313" key="2">
    <source>
        <dbReference type="Proteomes" id="UP000266841"/>
    </source>
</evidence>
<dbReference type="Proteomes" id="UP000266841">
    <property type="component" value="Unassembled WGS sequence"/>
</dbReference>
<reference evidence="1 2" key="1">
    <citation type="journal article" date="2012" name="Genome Biol.">
        <title>Genome and low-iron response of an oceanic diatom adapted to chronic iron limitation.</title>
        <authorList>
            <person name="Lommer M."/>
            <person name="Specht M."/>
            <person name="Roy A.S."/>
            <person name="Kraemer L."/>
            <person name="Andreson R."/>
            <person name="Gutowska M.A."/>
            <person name="Wolf J."/>
            <person name="Bergner S.V."/>
            <person name="Schilhabel M.B."/>
            <person name="Klostermeier U.C."/>
            <person name="Beiko R.G."/>
            <person name="Rosenstiel P."/>
            <person name="Hippler M."/>
            <person name="Laroche J."/>
        </authorList>
    </citation>
    <scope>NUCLEOTIDE SEQUENCE [LARGE SCALE GENOMIC DNA]</scope>
    <source>
        <strain evidence="1 2">CCMP1005</strain>
    </source>
</reference>
<keyword evidence="2" id="KW-1185">Reference proteome</keyword>
<name>K0R865_THAOC</name>
<organism evidence="1 2">
    <name type="scientific">Thalassiosira oceanica</name>
    <name type="common">Marine diatom</name>
    <dbReference type="NCBI Taxonomy" id="159749"/>
    <lineage>
        <taxon>Eukaryota</taxon>
        <taxon>Sar</taxon>
        <taxon>Stramenopiles</taxon>
        <taxon>Ochrophyta</taxon>
        <taxon>Bacillariophyta</taxon>
        <taxon>Coscinodiscophyceae</taxon>
        <taxon>Thalassiosirophycidae</taxon>
        <taxon>Thalassiosirales</taxon>
        <taxon>Thalassiosiraceae</taxon>
        <taxon>Thalassiosira</taxon>
    </lineage>
</organism>
<accession>K0R865</accession>
<gene>
    <name evidence="1" type="ORF">THAOC_32925</name>
</gene>
<sequence>SLRQEEHNQTLPLMSKAAPEAAEDELLSCMVRAL</sequence>
<protein>
    <submittedName>
        <fullName evidence="1">Uncharacterized protein</fullName>
    </submittedName>
</protein>
<dbReference type="AlphaFoldDB" id="K0R865"/>
<comment type="caution">
    <text evidence="1">The sequence shown here is derived from an EMBL/GenBank/DDBJ whole genome shotgun (WGS) entry which is preliminary data.</text>
</comment>
<evidence type="ECO:0000313" key="1">
    <source>
        <dbReference type="EMBL" id="EJK48294.1"/>
    </source>
</evidence>
<feature type="non-terminal residue" evidence="1">
    <location>
        <position position="1"/>
    </location>
</feature>